<gene>
    <name evidence="7" type="ORF">PBV87_17305</name>
</gene>
<dbReference type="GO" id="GO:0016020">
    <property type="term" value="C:membrane"/>
    <property type="evidence" value="ECO:0007669"/>
    <property type="project" value="InterPro"/>
</dbReference>
<dbReference type="RefSeq" id="WP_271013121.1">
    <property type="nucleotide sequence ID" value="NZ_JAQIFT010000061.1"/>
</dbReference>
<keyword evidence="4" id="KW-0472">Membrane</keyword>
<proteinExistence type="inferred from homology"/>
<keyword evidence="8" id="KW-1185">Reference proteome</keyword>
<name>A0AA42DQ83_9FIRM</name>
<evidence type="ECO:0000313" key="8">
    <source>
        <dbReference type="Proteomes" id="UP001169242"/>
    </source>
</evidence>
<protein>
    <submittedName>
        <fullName evidence="7">Methyl-accepting chemotaxis protein</fullName>
    </submittedName>
</protein>
<dbReference type="InterPro" id="IPR003660">
    <property type="entry name" value="HAMP_dom"/>
</dbReference>
<comment type="caution">
    <text evidence="7">The sequence shown here is derived from an EMBL/GenBank/DDBJ whole genome shotgun (WGS) entry which is preliminary data.</text>
</comment>
<dbReference type="EMBL" id="JAQIFT010000061">
    <property type="protein sequence ID" value="MDA3733238.1"/>
    <property type="molecule type" value="Genomic_DNA"/>
</dbReference>
<feature type="transmembrane region" description="Helical" evidence="4">
    <location>
        <begin position="341"/>
        <end position="362"/>
    </location>
</feature>
<feature type="domain" description="HAMP" evidence="6">
    <location>
        <begin position="364"/>
        <end position="421"/>
    </location>
</feature>
<keyword evidence="4" id="KW-1133">Transmembrane helix</keyword>
<dbReference type="PANTHER" id="PTHR32089:SF112">
    <property type="entry name" value="LYSOZYME-LIKE PROTEIN-RELATED"/>
    <property type="match status" value="1"/>
</dbReference>
<dbReference type="SMART" id="SM00283">
    <property type="entry name" value="MA"/>
    <property type="match status" value="1"/>
</dbReference>
<dbReference type="InterPro" id="IPR004089">
    <property type="entry name" value="MCPsignal_dom"/>
</dbReference>
<dbReference type="SUPFAM" id="SSF58104">
    <property type="entry name" value="Methyl-accepting chemotaxis protein (MCP) signaling domain"/>
    <property type="match status" value="1"/>
</dbReference>
<keyword evidence="4" id="KW-0812">Transmembrane</keyword>
<dbReference type="PROSITE" id="PS50885">
    <property type="entry name" value="HAMP"/>
    <property type="match status" value="1"/>
</dbReference>
<feature type="domain" description="Methyl-accepting transducer" evidence="5">
    <location>
        <begin position="440"/>
        <end position="697"/>
    </location>
</feature>
<evidence type="ECO:0000259" key="5">
    <source>
        <dbReference type="PROSITE" id="PS50111"/>
    </source>
</evidence>
<evidence type="ECO:0000256" key="3">
    <source>
        <dbReference type="PROSITE-ProRule" id="PRU00284"/>
    </source>
</evidence>
<evidence type="ECO:0000256" key="4">
    <source>
        <dbReference type="SAM" id="Phobius"/>
    </source>
</evidence>
<dbReference type="PANTHER" id="PTHR32089">
    <property type="entry name" value="METHYL-ACCEPTING CHEMOTAXIS PROTEIN MCPB"/>
    <property type="match status" value="1"/>
</dbReference>
<organism evidence="7 8">
    <name type="scientific">Holtiella tumoricola</name>
    <dbReference type="NCBI Taxonomy" id="3018743"/>
    <lineage>
        <taxon>Bacteria</taxon>
        <taxon>Bacillati</taxon>
        <taxon>Bacillota</taxon>
        <taxon>Clostridia</taxon>
        <taxon>Lachnospirales</taxon>
        <taxon>Cellulosilyticaceae</taxon>
        <taxon>Holtiella</taxon>
    </lineage>
</organism>
<dbReference type="Gene3D" id="1.10.287.950">
    <property type="entry name" value="Methyl-accepting chemotaxis protein"/>
    <property type="match status" value="1"/>
</dbReference>
<dbReference type="Pfam" id="PF00015">
    <property type="entry name" value="MCPsignal"/>
    <property type="match status" value="1"/>
</dbReference>
<evidence type="ECO:0000259" key="6">
    <source>
        <dbReference type="PROSITE" id="PS50885"/>
    </source>
</evidence>
<keyword evidence="1 3" id="KW-0807">Transducer</keyword>
<evidence type="ECO:0000256" key="1">
    <source>
        <dbReference type="ARBA" id="ARBA00023224"/>
    </source>
</evidence>
<evidence type="ECO:0000256" key="2">
    <source>
        <dbReference type="ARBA" id="ARBA00029447"/>
    </source>
</evidence>
<feature type="transmembrane region" description="Helical" evidence="4">
    <location>
        <begin position="56"/>
        <end position="74"/>
    </location>
</feature>
<comment type="similarity">
    <text evidence="2">Belongs to the methyl-accepting chemotaxis (MCP) protein family.</text>
</comment>
<reference evidence="7" key="1">
    <citation type="journal article" date="2023" name="Int. J. Syst. Evol. Microbiol.">
        <title>&lt;i&gt;Holtiella tumoricola&lt;/i&gt; gen. nov. sp. nov., isolated from a human clinical sample.</title>
        <authorList>
            <person name="Allen-Vercoe E."/>
            <person name="Daigneault M.C."/>
            <person name="Vancuren S.J."/>
            <person name="Cochrane K."/>
            <person name="O'Neal L.L."/>
            <person name="Sankaranarayanan K."/>
            <person name="Lawson P.A."/>
        </authorList>
    </citation>
    <scope>NUCLEOTIDE SEQUENCE</scope>
    <source>
        <strain evidence="7">CC70A</strain>
    </source>
</reference>
<dbReference type="PROSITE" id="PS50111">
    <property type="entry name" value="CHEMOTAXIS_TRANSDUC_2"/>
    <property type="match status" value="1"/>
</dbReference>
<dbReference type="GO" id="GO:0007165">
    <property type="term" value="P:signal transduction"/>
    <property type="evidence" value="ECO:0007669"/>
    <property type="project" value="UniProtKB-KW"/>
</dbReference>
<dbReference type="Gene3D" id="6.10.340.10">
    <property type="match status" value="1"/>
</dbReference>
<dbReference type="AlphaFoldDB" id="A0AA42DQ83"/>
<dbReference type="Proteomes" id="UP001169242">
    <property type="component" value="Unassembled WGS sequence"/>
</dbReference>
<accession>A0AA42DQ83</accession>
<evidence type="ECO:0000313" key="7">
    <source>
        <dbReference type="EMBL" id="MDA3733238.1"/>
    </source>
</evidence>
<sequence length="726" mass="81268">MKTKFNIKPNLFQFRREKTNIFSKFSKSNKSNNSKTSNVSKHFRNISVKFKLSHQLIAFFLILTITPCLILINLSNSTVMQSMQNSLSMYSQKIVDQLTYNVNYSINSVQLKMGSILSNTNFSTYASQYDNLSDADRTWLAINLKPEMNSLLTTDQYLEGLMILAGDETPYIHDTSSFQKLLVASKYFTSSDFKNSEHYKKIVDSNKITWFWVNEPDYKISNIFIAKTVPGHTDKSDRIAIFSLDTTFYQDLLRVANIDDEIPFMITDNNFNIMLSSQAELIGTSVDDKIIDSVNDFIAQEKSTGLTNHNTLLSTTQCSNGWNIIIDAPLKLLLKDVYGGYIKIGVIVAVMLLIVVALSILISKEITRALNQISSYMGRIKQGDLNLEDEITSKVKLGNHETKLLLDGFLDMLHTLKAIISQAKHVTTRVQENSNILETLSTSTASSAAQVQDAIDSIAIGASEQAASIEHSLTFMDTLSTNIDDVNEMLVTVQSASHDTMTMSADTKTHLDTLTTQTQNSLGMSQHIFDQVKSLGEEASNIYQIMTLITNINKQTHLLALNASIEAARAGEAGRGFAVVAGEIRNLSEQTSNAIKTIESTVACIIEKKEIALTEVTKAMKVFDNQIPVVNETVQTFLNIQDQMHNVDMQIQKVNHLLQQVQEDKNSVYGNLEDISKVIQNSTSVTEEVNAESSQQTSYAYQISDRSTTLNETIKELQEMYDHFKL</sequence>